<evidence type="ECO:0000256" key="3">
    <source>
        <dbReference type="ARBA" id="ARBA00022574"/>
    </source>
</evidence>
<dbReference type="PANTHER" id="PTHR19849">
    <property type="entry name" value="PHOSPHOLIPASE A-2-ACTIVATING PROTEIN"/>
    <property type="match status" value="1"/>
</dbReference>
<dbReference type="GeneID" id="26838066"/>
<dbReference type="InterPro" id="IPR015155">
    <property type="entry name" value="PFU"/>
</dbReference>
<feature type="domain" description="PUL" evidence="7">
    <location>
        <begin position="491"/>
        <end position="777"/>
    </location>
</feature>
<evidence type="ECO:0000256" key="5">
    <source>
        <dbReference type="PROSITE-ProRule" id="PRU00221"/>
    </source>
</evidence>
<dbReference type="InterPro" id="IPR020472">
    <property type="entry name" value="WD40_PAC1"/>
</dbReference>
<dbReference type="InterPro" id="IPR015943">
    <property type="entry name" value="WD40/YVTN_repeat-like_dom_sf"/>
</dbReference>
<evidence type="ECO:0000256" key="2">
    <source>
        <dbReference type="ARBA" id="ARBA00022490"/>
    </source>
</evidence>
<dbReference type="Pfam" id="PF08324">
    <property type="entry name" value="PUL"/>
    <property type="match status" value="1"/>
</dbReference>
<dbReference type="InterPro" id="IPR036322">
    <property type="entry name" value="WD40_repeat_dom_sf"/>
</dbReference>
<evidence type="ECO:0000256" key="4">
    <source>
        <dbReference type="ARBA" id="ARBA00022737"/>
    </source>
</evidence>
<evidence type="ECO:0000313" key="8">
    <source>
        <dbReference type="EMBL" id="KSA03160.1"/>
    </source>
</evidence>
<dbReference type="Proteomes" id="UP000054251">
    <property type="component" value="Unassembled WGS sequence"/>
</dbReference>
<name>A0A0V1Q3T0_9ASCO</name>
<dbReference type="RefSeq" id="XP_015469262.1">
    <property type="nucleotide sequence ID" value="XM_015609887.1"/>
</dbReference>
<reference evidence="8 9" key="1">
    <citation type="submission" date="2015-11" db="EMBL/GenBank/DDBJ databases">
        <title>The genome of Debaryomyces fabryi.</title>
        <authorList>
            <person name="Tafer H."/>
            <person name="Lopandic K."/>
        </authorList>
    </citation>
    <scope>NUCLEOTIDE SEQUENCE [LARGE SCALE GENOMIC DNA]</scope>
    <source>
        <strain evidence="8 9">CBS 789</strain>
    </source>
</reference>
<dbReference type="PRINTS" id="PR00320">
    <property type="entry name" value="GPROTEINBRPT"/>
</dbReference>
<accession>A0A0V1Q3T0</accession>
<evidence type="ECO:0000256" key="1">
    <source>
        <dbReference type="ARBA" id="ARBA00004496"/>
    </source>
</evidence>
<feature type="repeat" description="WD" evidence="5">
    <location>
        <begin position="237"/>
        <end position="267"/>
    </location>
</feature>
<dbReference type="OrthoDB" id="10265988at2759"/>
<dbReference type="InterPro" id="IPR019775">
    <property type="entry name" value="WD40_repeat_CS"/>
</dbReference>
<dbReference type="PROSITE" id="PS51394">
    <property type="entry name" value="PFU"/>
    <property type="match status" value="1"/>
</dbReference>
<keyword evidence="3 5" id="KW-0853">WD repeat</keyword>
<feature type="repeat" description="WD" evidence="5">
    <location>
        <begin position="195"/>
        <end position="236"/>
    </location>
</feature>
<dbReference type="InterPro" id="IPR011989">
    <property type="entry name" value="ARM-like"/>
</dbReference>
<dbReference type="GO" id="GO:0043130">
    <property type="term" value="F:ubiquitin binding"/>
    <property type="evidence" value="ECO:0007669"/>
    <property type="project" value="TreeGrafter"/>
</dbReference>
<feature type="repeat" description="WD" evidence="5">
    <location>
        <begin position="114"/>
        <end position="153"/>
    </location>
</feature>
<evidence type="ECO:0000313" key="9">
    <source>
        <dbReference type="Proteomes" id="UP000054251"/>
    </source>
</evidence>
<dbReference type="PROSITE" id="PS50294">
    <property type="entry name" value="WD_REPEATS_REGION"/>
    <property type="match status" value="4"/>
</dbReference>
<sequence length="777" mass="85661">MDKFKLSCTLNGHEQDVRSVISPSDDTVISGLRDGTVRVWHADEAKGWSTPDITGLLAFNSPDNSFVNSVTYVDNGDQPLVASGGKDCIIYLSDLKPDVNVTGAMPEEYVKYQLVGHESNVCSLHHQGQYLISGSWDATSKVWDLESMSVKFNLTGHESSVWDAKVVDATNNVFLTCSADRTIRKWLGDREIWSIPGHGDVIRKLLILPGGKQFASCSNDCTIKIWDLETGRALQTLTGHDSFVYDLGILPNGDIVSSAEDRTVRVWRDGKVIQAITLPCISVWCLGVLPNGDFVAGGSDNKLRIFSRDSSRIAPPEELKEFAEAVQQSSIAEQSVDDLKKTDIPGYDALLQPGKQEGSTIMVKNPNGTIEAHQWSGGEWVKIGDVVGSAGNSGGKQEFGGKQWDYVFDVDIEEGAPPLKLPYNTNENAYAAAERFLSVNELPSTYTEEVVRFIMKNTGGVELGQLTSASDNPYADKHPTPPAAQVTANLTVIPQKQYIFFKDFKSDQLVKGLTKFNEEQTAENKFSSEEISQVTSNLSVLNSKEALELITIYLPKIFNKWSEKSRLIGYDILRISIPRVTTADLLRSTDAAEIILNAVNSGLKIVNGSNLPLFMMLLKVLNNLVNNTLFIQLYITTNDNGLVFYNEFFEEMLVRLTKLITSVSKDSAALQSKHFSTTVTTLATFVYNLSVYQLQNTSLKSNPASAKPILDFATQVGEILVESSSEAAYRLVIGYGNYKYAKAAVASPKWLATVKELYVTKHPEQRFADLASDIQKL</sequence>
<keyword evidence="2" id="KW-0963">Cytoplasm</keyword>
<dbReference type="GO" id="GO:0005737">
    <property type="term" value="C:cytoplasm"/>
    <property type="evidence" value="ECO:0007669"/>
    <property type="project" value="UniProtKB-SubCell"/>
</dbReference>
<dbReference type="PANTHER" id="PTHR19849:SF0">
    <property type="entry name" value="PHOSPHOLIPASE A-2-ACTIVATING PROTEIN"/>
    <property type="match status" value="1"/>
</dbReference>
<dbReference type="InterPro" id="IPR013535">
    <property type="entry name" value="PUL_dom"/>
</dbReference>
<dbReference type="SUPFAM" id="SSF50978">
    <property type="entry name" value="WD40 repeat-like"/>
    <property type="match status" value="1"/>
</dbReference>
<dbReference type="Gene3D" id="3.10.20.870">
    <property type="entry name" value="PFU (PLAA family ubiquitin binding), C-terminal domain"/>
    <property type="match status" value="1"/>
</dbReference>
<dbReference type="GO" id="GO:0010992">
    <property type="term" value="P:ubiquitin recycling"/>
    <property type="evidence" value="ECO:0007669"/>
    <property type="project" value="TreeGrafter"/>
</dbReference>
<dbReference type="PROSITE" id="PS51396">
    <property type="entry name" value="PUL"/>
    <property type="match status" value="1"/>
</dbReference>
<dbReference type="CDD" id="cd00200">
    <property type="entry name" value="WD40"/>
    <property type="match status" value="1"/>
</dbReference>
<gene>
    <name evidence="8" type="ORF">AC631_01057</name>
</gene>
<dbReference type="Gene3D" id="2.130.10.10">
    <property type="entry name" value="YVTN repeat-like/Quinoprotein amine dehydrogenase"/>
    <property type="match status" value="1"/>
</dbReference>
<feature type="domain" description="PFU" evidence="6">
    <location>
        <begin position="372"/>
        <end position="468"/>
    </location>
</feature>
<feature type="repeat" description="WD" evidence="5">
    <location>
        <begin position="10"/>
        <end position="50"/>
    </location>
</feature>
<dbReference type="EMBL" id="LMYN01000013">
    <property type="protein sequence ID" value="KSA03160.1"/>
    <property type="molecule type" value="Genomic_DNA"/>
</dbReference>
<evidence type="ECO:0008006" key="10">
    <source>
        <dbReference type="Google" id="ProtNLM"/>
    </source>
</evidence>
<dbReference type="PROSITE" id="PS00678">
    <property type="entry name" value="WD_REPEATS_1"/>
    <property type="match status" value="1"/>
</dbReference>
<proteinExistence type="predicted"/>
<dbReference type="GO" id="GO:0005634">
    <property type="term" value="C:nucleus"/>
    <property type="evidence" value="ECO:0007669"/>
    <property type="project" value="TreeGrafter"/>
</dbReference>
<protein>
    <recommendedName>
        <fullName evidence="10">Protein DOA1</fullName>
    </recommendedName>
</protein>
<comment type="subcellular location">
    <subcellularLocation>
        <location evidence="1">Cytoplasm</location>
    </subcellularLocation>
</comment>
<dbReference type="Pfam" id="PF09070">
    <property type="entry name" value="PFU"/>
    <property type="match status" value="1"/>
</dbReference>
<organism evidence="8 9">
    <name type="scientific">Debaryomyces fabryi</name>
    <dbReference type="NCBI Taxonomy" id="58627"/>
    <lineage>
        <taxon>Eukaryota</taxon>
        <taxon>Fungi</taxon>
        <taxon>Dikarya</taxon>
        <taxon>Ascomycota</taxon>
        <taxon>Saccharomycotina</taxon>
        <taxon>Pichiomycetes</taxon>
        <taxon>Debaryomycetaceae</taxon>
        <taxon>Debaryomyces</taxon>
    </lineage>
</organism>
<evidence type="ECO:0000259" key="6">
    <source>
        <dbReference type="PROSITE" id="PS51394"/>
    </source>
</evidence>
<dbReference type="PROSITE" id="PS50082">
    <property type="entry name" value="WD_REPEATS_2"/>
    <property type="match status" value="4"/>
</dbReference>
<dbReference type="InterPro" id="IPR038122">
    <property type="entry name" value="PFU_sf"/>
</dbReference>
<dbReference type="Gene3D" id="1.25.10.10">
    <property type="entry name" value="Leucine-rich Repeat Variant"/>
    <property type="match status" value="1"/>
</dbReference>
<dbReference type="AlphaFoldDB" id="A0A0V1Q3T0"/>
<dbReference type="SMART" id="SM00320">
    <property type="entry name" value="WD40"/>
    <property type="match status" value="7"/>
</dbReference>
<comment type="caution">
    <text evidence="8">The sequence shown here is derived from an EMBL/GenBank/DDBJ whole genome shotgun (WGS) entry which is preliminary data.</text>
</comment>
<keyword evidence="4" id="KW-0677">Repeat</keyword>
<dbReference type="Pfam" id="PF00400">
    <property type="entry name" value="WD40"/>
    <property type="match status" value="6"/>
</dbReference>
<dbReference type="GO" id="GO:0043161">
    <property type="term" value="P:proteasome-mediated ubiquitin-dependent protein catabolic process"/>
    <property type="evidence" value="ECO:0007669"/>
    <property type="project" value="TreeGrafter"/>
</dbReference>
<keyword evidence="9" id="KW-1185">Reference proteome</keyword>
<evidence type="ECO:0000259" key="7">
    <source>
        <dbReference type="PROSITE" id="PS51396"/>
    </source>
</evidence>
<dbReference type="InterPro" id="IPR001680">
    <property type="entry name" value="WD40_rpt"/>
</dbReference>